<feature type="domain" description="Ubiquitin-like" evidence="2">
    <location>
        <begin position="209"/>
        <end position="284"/>
    </location>
</feature>
<evidence type="ECO:0000313" key="3">
    <source>
        <dbReference type="EMBL" id="TWW75030.1"/>
    </source>
</evidence>
<dbReference type="SUPFAM" id="SSF54236">
    <property type="entry name" value="Ubiquitin-like"/>
    <property type="match status" value="1"/>
</dbReference>
<dbReference type="Gene3D" id="1.20.225.20">
    <property type="entry name" value="Ub domain-containing protein, DC-UbP/UBTD2, N-terminal domain"/>
    <property type="match status" value="1"/>
</dbReference>
<feature type="compositionally biased region" description="Basic and acidic residues" evidence="1">
    <location>
        <begin position="54"/>
        <end position="66"/>
    </location>
</feature>
<dbReference type="InterPro" id="IPR000626">
    <property type="entry name" value="Ubiquitin-like_dom"/>
</dbReference>
<dbReference type="PRINTS" id="PR00348">
    <property type="entry name" value="UBIQUITIN"/>
</dbReference>
<name>A0A5C6P9W8_9TELE</name>
<dbReference type="InterPro" id="IPR019956">
    <property type="entry name" value="Ubiquitin_dom"/>
</dbReference>
<protein>
    <submittedName>
        <fullName evidence="3">Ubiquitin domain-containing protein 2</fullName>
    </submittedName>
</protein>
<accession>A0A5C6P9W8</accession>
<organism evidence="3 4">
    <name type="scientific">Takifugu flavidus</name>
    <name type="common">sansaifugu</name>
    <dbReference type="NCBI Taxonomy" id="433684"/>
    <lineage>
        <taxon>Eukaryota</taxon>
        <taxon>Metazoa</taxon>
        <taxon>Chordata</taxon>
        <taxon>Craniata</taxon>
        <taxon>Vertebrata</taxon>
        <taxon>Euteleostomi</taxon>
        <taxon>Actinopterygii</taxon>
        <taxon>Neopterygii</taxon>
        <taxon>Teleostei</taxon>
        <taxon>Neoteleostei</taxon>
        <taxon>Acanthomorphata</taxon>
        <taxon>Eupercaria</taxon>
        <taxon>Tetraodontiformes</taxon>
        <taxon>Tetradontoidea</taxon>
        <taxon>Tetraodontidae</taxon>
        <taxon>Takifugu</taxon>
    </lineage>
</organism>
<gene>
    <name evidence="3" type="ORF">D4764_14G0010330</name>
</gene>
<reference evidence="3 4" key="1">
    <citation type="submission" date="2019-04" db="EMBL/GenBank/DDBJ databases">
        <title>Chromosome genome assembly for Takifugu flavidus.</title>
        <authorList>
            <person name="Xiao S."/>
        </authorList>
    </citation>
    <scope>NUCLEOTIDE SEQUENCE [LARGE SCALE GENOMIC DNA]</scope>
    <source>
        <strain evidence="3">HTHZ2018</strain>
        <tissue evidence="3">Muscle</tissue>
    </source>
</reference>
<proteinExistence type="predicted"/>
<keyword evidence="4" id="KW-1185">Reference proteome</keyword>
<evidence type="ECO:0000256" key="1">
    <source>
        <dbReference type="SAM" id="MobiDB-lite"/>
    </source>
</evidence>
<feature type="region of interest" description="Disordered" evidence="1">
    <location>
        <begin position="1"/>
        <end position="94"/>
    </location>
</feature>
<comment type="caution">
    <text evidence="3">The sequence shown here is derived from an EMBL/GenBank/DDBJ whole genome shotgun (WGS) entry which is preliminary data.</text>
</comment>
<feature type="region of interest" description="Disordered" evidence="1">
    <location>
        <begin position="179"/>
        <end position="206"/>
    </location>
</feature>
<dbReference type="EMBL" id="RHFK02000006">
    <property type="protein sequence ID" value="TWW75030.1"/>
    <property type="molecule type" value="Genomic_DNA"/>
</dbReference>
<dbReference type="InterPro" id="IPR032752">
    <property type="entry name" value="DC-UbP/UBTD2_N"/>
</dbReference>
<dbReference type="InterPro" id="IPR029071">
    <property type="entry name" value="Ubiquitin-like_domsf"/>
</dbReference>
<dbReference type="AlphaFoldDB" id="A0A5C6P9W8"/>
<dbReference type="PANTHER" id="PTHR13609">
    <property type="entry name" value="UBIQUITIN DOMAIN CONTAINING 1 PROTEIN-RELATED"/>
    <property type="match status" value="1"/>
</dbReference>
<dbReference type="InterPro" id="IPR039869">
    <property type="entry name" value="UBTD1/2"/>
</dbReference>
<dbReference type="Pfam" id="PF00240">
    <property type="entry name" value="ubiquitin"/>
    <property type="match status" value="1"/>
</dbReference>
<dbReference type="PROSITE" id="PS50053">
    <property type="entry name" value="UBIQUITIN_2"/>
    <property type="match status" value="1"/>
</dbReference>
<dbReference type="InterPro" id="IPR038169">
    <property type="entry name" value="DC-UbP/UBTD2_N_sf"/>
</dbReference>
<dbReference type="Gene3D" id="3.10.20.90">
    <property type="entry name" value="Phosphatidylinositol 3-kinase Catalytic Subunit, Chain A, domain 1"/>
    <property type="match status" value="1"/>
</dbReference>
<sequence length="314" mass="34418">MGGCVGSHHDSSGSLNENSDGTGGSLRAVLSGGPPFAPRTAEPDRARLGSLPPRESRSDKRLDRQQKRTRVALGRNQPLKRERPKWKSDYPMTEGQLRSKRDEFWDTAPAFEGRKEIWDALRAAASAFESNDHLLAQAILDGASITLPHGALTECYDELGNRYQLPVYCLSPPVNMIEERSEELDGSDPDSGAADPSTCSGSDTAGGECQLRLRLSTGRDLRLAVRSTDTVGMMKRRLQSHEGVPASTQRWFFSGRPLTDRLRLDQLNISRDYVVQVILSQPPPPEPESTPGVTPEATGSVAVETVLEPMRVEN</sequence>
<feature type="compositionally biased region" description="Basic and acidic residues" evidence="1">
    <location>
        <begin position="79"/>
        <end position="88"/>
    </location>
</feature>
<dbReference type="Proteomes" id="UP000324091">
    <property type="component" value="Chromosome 14"/>
</dbReference>
<evidence type="ECO:0000259" key="2">
    <source>
        <dbReference type="PROSITE" id="PS50053"/>
    </source>
</evidence>
<dbReference type="Pfam" id="PF16455">
    <property type="entry name" value="UBD"/>
    <property type="match status" value="1"/>
</dbReference>
<evidence type="ECO:0000313" key="4">
    <source>
        <dbReference type="Proteomes" id="UP000324091"/>
    </source>
</evidence>